<comment type="caution">
    <text evidence="2">The sequence shown here is derived from an EMBL/GenBank/DDBJ whole genome shotgun (WGS) entry which is preliminary data.</text>
</comment>
<feature type="transmembrane region" description="Helical" evidence="1">
    <location>
        <begin position="9"/>
        <end position="30"/>
    </location>
</feature>
<reference evidence="2 3" key="1">
    <citation type="journal article" date="2016" name="Nat. Commun.">
        <title>Thousands of microbial genomes shed light on interconnected biogeochemical processes in an aquifer system.</title>
        <authorList>
            <person name="Anantharaman K."/>
            <person name="Brown C.T."/>
            <person name="Hug L.A."/>
            <person name="Sharon I."/>
            <person name="Castelle C.J."/>
            <person name="Probst A.J."/>
            <person name="Thomas B.C."/>
            <person name="Singh A."/>
            <person name="Wilkins M.J."/>
            <person name="Karaoz U."/>
            <person name="Brodie E.L."/>
            <person name="Williams K.H."/>
            <person name="Hubbard S.S."/>
            <person name="Banfield J.F."/>
        </authorList>
    </citation>
    <scope>NUCLEOTIDE SEQUENCE [LARGE SCALE GENOMIC DNA]</scope>
</reference>
<evidence type="ECO:0000313" key="3">
    <source>
        <dbReference type="Proteomes" id="UP000176527"/>
    </source>
</evidence>
<dbReference type="EMBL" id="MFDE01000004">
    <property type="protein sequence ID" value="OGE39170.1"/>
    <property type="molecule type" value="Genomic_DNA"/>
</dbReference>
<organism evidence="2 3">
    <name type="scientific">Candidatus Daviesbacteria bacterium RIFCSPHIGHO2_12_FULL_37_11</name>
    <dbReference type="NCBI Taxonomy" id="1797777"/>
    <lineage>
        <taxon>Bacteria</taxon>
        <taxon>Candidatus Daviesiibacteriota</taxon>
    </lineage>
</organism>
<evidence type="ECO:0000313" key="2">
    <source>
        <dbReference type="EMBL" id="OGE39170.1"/>
    </source>
</evidence>
<keyword evidence="1" id="KW-1133">Transmembrane helix</keyword>
<accession>A0A1F5KEE7</accession>
<name>A0A1F5KEE7_9BACT</name>
<proteinExistence type="predicted"/>
<keyword evidence="1" id="KW-0472">Membrane</keyword>
<protein>
    <submittedName>
        <fullName evidence="2">Uncharacterized protein</fullName>
    </submittedName>
</protein>
<dbReference type="AlphaFoldDB" id="A0A1F5KEE7"/>
<dbReference type="Proteomes" id="UP000176527">
    <property type="component" value="Unassembled WGS sequence"/>
</dbReference>
<evidence type="ECO:0000256" key="1">
    <source>
        <dbReference type="SAM" id="Phobius"/>
    </source>
</evidence>
<sequence length="241" mass="25853">MSIKINQKGVLSAPVILGIVAVGILVYIVFTNLASFKTSPASSLYTKEQSQAAPPGGTTGSGAPSGAHYNLNIIGVPKGKTADMTSGQGHRIFVPLEGNCKINLSEGDFQVLDGNCTDGPAAFQLPNPDPENDGVTEYSVYARALGKPGGRSTTTTCATDPITGEEWCSVYSMVLVREKGKSSFTNVSKVLLYVYADINGDGELERYPLFDSALQDYFWNYDNNGLKLAQLRFYQISTNVN</sequence>
<gene>
    <name evidence="2" type="ORF">A3F00_04680</name>
</gene>
<keyword evidence="1" id="KW-0812">Transmembrane</keyword>